<dbReference type="InterPro" id="IPR008271">
    <property type="entry name" value="Ser/Thr_kinase_AS"/>
</dbReference>
<dbReference type="Proteomes" id="UP001222325">
    <property type="component" value="Unassembled WGS sequence"/>
</dbReference>
<proteinExistence type="predicted"/>
<dbReference type="SUPFAM" id="SSF56112">
    <property type="entry name" value="Protein kinase-like (PK-like)"/>
    <property type="match status" value="1"/>
</dbReference>
<reference evidence="3" key="1">
    <citation type="submission" date="2023-03" db="EMBL/GenBank/DDBJ databases">
        <title>Massive genome expansion in bonnet fungi (Mycena s.s.) driven by repeated elements and novel gene families across ecological guilds.</title>
        <authorList>
            <consortium name="Lawrence Berkeley National Laboratory"/>
            <person name="Harder C.B."/>
            <person name="Miyauchi S."/>
            <person name="Viragh M."/>
            <person name="Kuo A."/>
            <person name="Thoen E."/>
            <person name="Andreopoulos B."/>
            <person name="Lu D."/>
            <person name="Skrede I."/>
            <person name="Drula E."/>
            <person name="Henrissat B."/>
            <person name="Morin E."/>
            <person name="Kohler A."/>
            <person name="Barry K."/>
            <person name="LaButti K."/>
            <person name="Morin E."/>
            <person name="Salamov A."/>
            <person name="Lipzen A."/>
            <person name="Mereny Z."/>
            <person name="Hegedus B."/>
            <person name="Baldrian P."/>
            <person name="Stursova M."/>
            <person name="Weitz H."/>
            <person name="Taylor A."/>
            <person name="Grigoriev I.V."/>
            <person name="Nagy L.G."/>
            <person name="Martin F."/>
            <person name="Kauserud H."/>
        </authorList>
    </citation>
    <scope>NUCLEOTIDE SEQUENCE</scope>
    <source>
        <strain evidence="3">CBHHK173m</strain>
    </source>
</reference>
<feature type="compositionally biased region" description="Basic and acidic residues" evidence="1">
    <location>
        <begin position="525"/>
        <end position="537"/>
    </location>
</feature>
<sequence>MDLPQPNEGSTDVFSLSDQVLSDKLQFVEEIGFGNWGSVWLCRPKEDLDSPSADGLVKPQETKLAVKLVHRSKTSTTAARVRSLWNEMKIVRSFKSDPHPSIIPFHSFIITPSYALITMAYLPALVPVEVDEVKACEWFRFLLSGVEFLHKRGVVHNDIKPANILLSSKNIPVLVDFGFAEKYDTKSRTAFHSNLSYGTPEYLSPERARGLPHDTRKSDVWSLGVTFFEILIGRTPFEHSDAEQFSTKEDLEKYWARTLRGKWVGTWNMSKTIEKLLRRMISPNADLRCTATDAMNDPYWRQVKEPAALHRRSASYNSSVMFEKDASKLGTPASPWSTNAKENRSPPGLNTSPGFSHDSDSLRRSITKAKSQPRVSGSKIQVQARKRVPLPSVVDLSPIKGSPPASLAGRQNPASLASLTAAANTRKPLGTIGARTRENLPRAPSAVETAKDARKVRPLAELTANRNTKERGKHDSVKDRVREWEREKERLREMERLDELERDRDAQFEEERERAARQQRAVAARGREQDKENKENQSADVSGMFSPPRPVAPPPTPVRTLVSSPTINVSNSNTGFAMNSFKHSVKLSFDKTLQFYKNTALTSRHVSSQTLSGELQDDALPRRESWEDEAFERDAKTSLPVVRHALHNERVAADNRQDRMAIWMRNVEQVVEDARQNFASSSKDVMPLPPLPLAPLSRATSQTRTSFRASRLPRKVLAASQIFADSVNIGASQDISSLSLNAAANSTVAHAELDLSPSQMQTPTRPRRATVSTRSPEPADALFDLDAEASPSRRKEKSRSHADLLQRRIAPIALLELEIAKPIQVLPPLSPRLCDVLDRSLLIASPTPRDEDGDVSSRINRTPERSFDELTSSPLHVHPYPARTPAASNIPVPDTPAQRRLEGVYDRFLMATTGVSRLGKGYQSNNAGPVSFTLGPSTPAPVQHRAFHSARRAMRPPVSSADAEGGGGGNRQSASVDELGVMTYAGPATGTPREGNGNTTITLVRRAFKAIVPGKTVSRRLSRRLN</sequence>
<dbReference type="EMBL" id="JARJCN010000058">
    <property type="protein sequence ID" value="KAJ7079792.1"/>
    <property type="molecule type" value="Genomic_DNA"/>
</dbReference>
<evidence type="ECO:0000256" key="1">
    <source>
        <dbReference type="SAM" id="MobiDB-lite"/>
    </source>
</evidence>
<feature type="region of interest" description="Disordered" evidence="1">
    <location>
        <begin position="951"/>
        <end position="975"/>
    </location>
</feature>
<dbReference type="Gene3D" id="1.10.510.10">
    <property type="entry name" value="Transferase(Phosphotransferase) domain 1"/>
    <property type="match status" value="1"/>
</dbReference>
<dbReference type="Pfam" id="PF00069">
    <property type="entry name" value="Pkinase"/>
    <property type="match status" value="1"/>
</dbReference>
<dbReference type="PANTHER" id="PTHR24348:SF68">
    <property type="entry name" value="SERINE_THREONINE-PROTEIN KINASE ATG1C"/>
    <property type="match status" value="1"/>
</dbReference>
<name>A0AAD6XHQ9_9AGAR</name>
<accession>A0AAD6XHQ9</accession>
<dbReference type="GO" id="GO:0005737">
    <property type="term" value="C:cytoplasm"/>
    <property type="evidence" value="ECO:0007669"/>
    <property type="project" value="TreeGrafter"/>
</dbReference>
<dbReference type="AlphaFoldDB" id="A0AAD6XHQ9"/>
<feature type="compositionally biased region" description="Basic and acidic residues" evidence="1">
    <location>
        <begin position="467"/>
        <end position="483"/>
    </location>
</feature>
<protein>
    <recommendedName>
        <fullName evidence="2">Protein kinase domain-containing protein</fullName>
    </recommendedName>
</protein>
<dbReference type="PROSITE" id="PS00108">
    <property type="entry name" value="PROTEIN_KINASE_ST"/>
    <property type="match status" value="1"/>
</dbReference>
<dbReference type="InterPro" id="IPR000719">
    <property type="entry name" value="Prot_kinase_dom"/>
</dbReference>
<feature type="region of interest" description="Disordered" evidence="1">
    <location>
        <begin position="464"/>
        <end position="483"/>
    </location>
</feature>
<dbReference type="GO" id="GO:0005524">
    <property type="term" value="F:ATP binding"/>
    <property type="evidence" value="ECO:0007669"/>
    <property type="project" value="InterPro"/>
</dbReference>
<keyword evidence="4" id="KW-1185">Reference proteome</keyword>
<feature type="region of interest" description="Disordered" evidence="1">
    <location>
        <begin position="751"/>
        <end position="802"/>
    </location>
</feature>
<dbReference type="InterPro" id="IPR011009">
    <property type="entry name" value="Kinase-like_dom_sf"/>
</dbReference>
<dbReference type="PANTHER" id="PTHR24348">
    <property type="entry name" value="SERINE/THREONINE-PROTEIN KINASE UNC-51-RELATED"/>
    <property type="match status" value="1"/>
</dbReference>
<feature type="compositionally biased region" description="Polar residues" evidence="1">
    <location>
        <begin position="756"/>
        <end position="775"/>
    </location>
</feature>
<organism evidence="3 4">
    <name type="scientific">Mycena belliarum</name>
    <dbReference type="NCBI Taxonomy" id="1033014"/>
    <lineage>
        <taxon>Eukaryota</taxon>
        <taxon>Fungi</taxon>
        <taxon>Dikarya</taxon>
        <taxon>Basidiomycota</taxon>
        <taxon>Agaricomycotina</taxon>
        <taxon>Agaricomycetes</taxon>
        <taxon>Agaricomycetidae</taxon>
        <taxon>Agaricales</taxon>
        <taxon>Marasmiineae</taxon>
        <taxon>Mycenaceae</taxon>
        <taxon>Mycena</taxon>
    </lineage>
</organism>
<dbReference type="InterPro" id="IPR045269">
    <property type="entry name" value="Atg1-like"/>
</dbReference>
<feature type="domain" description="Protein kinase" evidence="2">
    <location>
        <begin position="25"/>
        <end position="300"/>
    </location>
</feature>
<feature type="compositionally biased region" description="Basic and acidic residues" evidence="1">
    <location>
        <begin position="503"/>
        <end position="516"/>
    </location>
</feature>
<gene>
    <name evidence="3" type="ORF">B0H15DRAFT_496358</name>
</gene>
<dbReference type="SMART" id="SM00220">
    <property type="entry name" value="S_TKc"/>
    <property type="match status" value="1"/>
</dbReference>
<evidence type="ECO:0000313" key="4">
    <source>
        <dbReference type="Proteomes" id="UP001222325"/>
    </source>
</evidence>
<comment type="caution">
    <text evidence="3">The sequence shown here is derived from an EMBL/GenBank/DDBJ whole genome shotgun (WGS) entry which is preliminary data.</text>
</comment>
<dbReference type="CDD" id="cd14014">
    <property type="entry name" value="STKc_PknB_like"/>
    <property type="match status" value="1"/>
</dbReference>
<dbReference type="GO" id="GO:0010506">
    <property type="term" value="P:regulation of autophagy"/>
    <property type="evidence" value="ECO:0007669"/>
    <property type="project" value="InterPro"/>
</dbReference>
<evidence type="ECO:0000313" key="3">
    <source>
        <dbReference type="EMBL" id="KAJ7079792.1"/>
    </source>
</evidence>
<feature type="compositionally biased region" description="Pro residues" evidence="1">
    <location>
        <begin position="547"/>
        <end position="557"/>
    </location>
</feature>
<dbReference type="GO" id="GO:0004674">
    <property type="term" value="F:protein serine/threonine kinase activity"/>
    <property type="evidence" value="ECO:0007669"/>
    <property type="project" value="InterPro"/>
</dbReference>
<evidence type="ECO:0000259" key="2">
    <source>
        <dbReference type="PROSITE" id="PS50011"/>
    </source>
</evidence>
<feature type="region of interest" description="Disordered" evidence="1">
    <location>
        <begin position="328"/>
        <end position="382"/>
    </location>
</feature>
<dbReference type="PROSITE" id="PS50011">
    <property type="entry name" value="PROTEIN_KINASE_DOM"/>
    <property type="match status" value="1"/>
</dbReference>
<feature type="region of interest" description="Disordered" evidence="1">
    <location>
        <begin position="503"/>
        <end position="558"/>
    </location>
</feature>
<feature type="compositionally biased region" description="Polar residues" evidence="1">
    <location>
        <begin position="368"/>
        <end position="381"/>
    </location>
</feature>